<dbReference type="Proteomes" id="UP000243591">
    <property type="component" value="Chromosome"/>
</dbReference>
<dbReference type="EMBL" id="CP023483">
    <property type="protein sequence ID" value="ATF26258.1"/>
    <property type="molecule type" value="Genomic_DNA"/>
</dbReference>
<proteinExistence type="predicted"/>
<dbReference type="OrthoDB" id="2235417at2"/>
<reference evidence="1 2" key="1">
    <citation type="submission" date="2017-09" db="EMBL/GenBank/DDBJ databases">
        <title>Complete Genome Sequences of Two Strains of the Meat Spoilage Bacterium Brochothrix thermosphacta Isolated from Ground Chicken.</title>
        <authorList>
            <person name="Paoli G.C."/>
            <person name="Wijey C."/>
            <person name="Chen C.-Y."/>
            <person name="Nguyen L."/>
            <person name="Yan X."/>
            <person name="Irwin P.L."/>
        </authorList>
    </citation>
    <scope>NUCLEOTIDE SEQUENCE [LARGE SCALE GENOMIC DNA]</scope>
    <source>
        <strain evidence="1 2">BI</strain>
    </source>
</reference>
<gene>
    <name evidence="1" type="ORF">CNY62_07655</name>
</gene>
<accession>A0A1D2LNY8</accession>
<sequence length="103" mass="11891">MTTFLNIYTAESMILPNNYGLARVQRCNHPLSVSFELDEDSIEFLKNNLKIDGSIYMPTLKKIAENIIILNREIHFSNGEARISLMNLANYNYLPTSFNYTTH</sequence>
<organism evidence="1 2">
    <name type="scientific">Brochothrix thermosphacta</name>
    <name type="common">Microbacterium thermosphactum</name>
    <dbReference type="NCBI Taxonomy" id="2756"/>
    <lineage>
        <taxon>Bacteria</taxon>
        <taxon>Bacillati</taxon>
        <taxon>Bacillota</taxon>
        <taxon>Bacilli</taxon>
        <taxon>Bacillales</taxon>
        <taxon>Listeriaceae</taxon>
        <taxon>Brochothrix</taxon>
    </lineage>
</organism>
<dbReference type="KEGG" id="bths:CNY62_07655"/>
<keyword evidence="2" id="KW-1185">Reference proteome</keyword>
<dbReference type="RefSeq" id="WP_069126297.1">
    <property type="nucleotide sequence ID" value="NZ_CP023483.1"/>
</dbReference>
<protein>
    <submittedName>
        <fullName evidence="1">Uncharacterized protein</fullName>
    </submittedName>
</protein>
<name>A0A1D2LNY8_BROTH</name>
<evidence type="ECO:0000313" key="2">
    <source>
        <dbReference type="Proteomes" id="UP000243591"/>
    </source>
</evidence>
<dbReference type="AlphaFoldDB" id="A0A1D2LNY8"/>
<evidence type="ECO:0000313" key="1">
    <source>
        <dbReference type="EMBL" id="ATF26258.1"/>
    </source>
</evidence>